<dbReference type="PANTHER" id="PTHR43210:SF5">
    <property type="entry name" value="DETHIOBIOTIN SYNTHETASE"/>
    <property type="match status" value="1"/>
</dbReference>
<keyword evidence="7 8" id="KW-0460">Magnesium</keyword>
<dbReference type="EC" id="6.3.3.3" evidence="8"/>
<organism evidence="9 10">
    <name type="scientific">Reinekea marinisedimentorum</name>
    <dbReference type="NCBI Taxonomy" id="230495"/>
    <lineage>
        <taxon>Bacteria</taxon>
        <taxon>Pseudomonadati</taxon>
        <taxon>Pseudomonadota</taxon>
        <taxon>Gammaproteobacteria</taxon>
        <taxon>Oceanospirillales</taxon>
        <taxon>Saccharospirillaceae</taxon>
        <taxon>Reinekea</taxon>
    </lineage>
</organism>
<feature type="binding site" evidence="8">
    <location>
        <begin position="118"/>
        <end position="121"/>
    </location>
    <ligand>
        <name>ATP</name>
        <dbReference type="ChEBI" id="CHEBI:30616"/>
    </ligand>
</feature>
<dbReference type="GO" id="GO:0009102">
    <property type="term" value="P:biotin biosynthetic process"/>
    <property type="evidence" value="ECO:0007669"/>
    <property type="project" value="UniProtKB-UniRule"/>
</dbReference>
<dbReference type="AlphaFoldDB" id="A0A4V2UJ02"/>
<evidence type="ECO:0000256" key="6">
    <source>
        <dbReference type="ARBA" id="ARBA00022840"/>
    </source>
</evidence>
<keyword evidence="4 8" id="KW-0547">Nucleotide-binding</keyword>
<dbReference type="OrthoDB" id="9802097at2"/>
<evidence type="ECO:0000256" key="2">
    <source>
        <dbReference type="ARBA" id="ARBA00022598"/>
    </source>
</evidence>
<dbReference type="InterPro" id="IPR004472">
    <property type="entry name" value="DTB_synth_BioD"/>
</dbReference>
<evidence type="ECO:0000256" key="4">
    <source>
        <dbReference type="ARBA" id="ARBA00022741"/>
    </source>
</evidence>
<keyword evidence="3 8" id="KW-0479">Metal-binding</keyword>
<proteinExistence type="inferred from homology"/>
<comment type="catalytic activity">
    <reaction evidence="8">
        <text>(7R,8S)-7,8-diammoniononanoate + CO2 + ATP = (4R,5S)-dethiobiotin + ADP + phosphate + 3 H(+)</text>
        <dbReference type="Rhea" id="RHEA:15805"/>
        <dbReference type="ChEBI" id="CHEBI:15378"/>
        <dbReference type="ChEBI" id="CHEBI:16526"/>
        <dbReference type="ChEBI" id="CHEBI:30616"/>
        <dbReference type="ChEBI" id="CHEBI:43474"/>
        <dbReference type="ChEBI" id="CHEBI:149469"/>
        <dbReference type="ChEBI" id="CHEBI:149473"/>
        <dbReference type="ChEBI" id="CHEBI:456216"/>
        <dbReference type="EC" id="6.3.3.3"/>
    </reaction>
</comment>
<feature type="binding site" evidence="8">
    <location>
        <position position="55"/>
    </location>
    <ligand>
        <name>Mg(2+)</name>
        <dbReference type="ChEBI" id="CHEBI:18420"/>
    </ligand>
</feature>
<dbReference type="InterPro" id="IPR027417">
    <property type="entry name" value="P-loop_NTPase"/>
</dbReference>
<dbReference type="GO" id="GO:0042803">
    <property type="term" value="F:protein homodimerization activity"/>
    <property type="evidence" value="ECO:0007669"/>
    <property type="project" value="UniProtKB-ARBA"/>
</dbReference>
<dbReference type="GO" id="GO:0004141">
    <property type="term" value="F:dethiobiotin synthase activity"/>
    <property type="evidence" value="ECO:0007669"/>
    <property type="project" value="UniProtKB-UniRule"/>
</dbReference>
<comment type="subunit">
    <text evidence="8">Homodimer.</text>
</comment>
<evidence type="ECO:0000256" key="3">
    <source>
        <dbReference type="ARBA" id="ARBA00022723"/>
    </source>
</evidence>
<dbReference type="UniPathway" id="UPA00078">
    <property type="reaction ID" value="UER00161"/>
</dbReference>
<dbReference type="Proteomes" id="UP000295793">
    <property type="component" value="Unassembled WGS sequence"/>
</dbReference>
<dbReference type="PANTHER" id="PTHR43210">
    <property type="entry name" value="DETHIOBIOTIN SYNTHETASE"/>
    <property type="match status" value="1"/>
</dbReference>
<dbReference type="EMBL" id="SLZR01000017">
    <property type="protein sequence ID" value="TCS38140.1"/>
    <property type="molecule type" value="Genomic_DNA"/>
</dbReference>
<comment type="function">
    <text evidence="8">Catalyzes a mechanistically unusual reaction, the ATP-dependent insertion of CO2 between the N7 and N8 nitrogen atoms of 7,8-diaminopelargonic acid (DAPA, also called 7,8-diammoniononanoate) to form a ureido ring.</text>
</comment>
<dbReference type="SUPFAM" id="SSF52540">
    <property type="entry name" value="P-loop containing nucleoside triphosphate hydrolases"/>
    <property type="match status" value="1"/>
</dbReference>
<gene>
    <name evidence="8" type="primary">bioD</name>
    <name evidence="9" type="ORF">BCF53_11768</name>
</gene>
<comment type="caution">
    <text evidence="8">Lacks conserved residue(s) required for the propagation of feature annotation.</text>
</comment>
<feature type="binding site" evidence="8">
    <location>
        <begin position="178"/>
        <end position="179"/>
    </location>
    <ligand>
        <name>ATP</name>
        <dbReference type="ChEBI" id="CHEBI:30616"/>
    </ligand>
</feature>
<comment type="cofactor">
    <cofactor evidence="8">
        <name>Mg(2+)</name>
        <dbReference type="ChEBI" id="CHEBI:18420"/>
    </cofactor>
</comment>
<feature type="binding site" evidence="8">
    <location>
        <position position="55"/>
    </location>
    <ligand>
        <name>ATP</name>
        <dbReference type="ChEBI" id="CHEBI:30616"/>
    </ligand>
</feature>
<dbReference type="GO" id="GO:0005829">
    <property type="term" value="C:cytosol"/>
    <property type="evidence" value="ECO:0007669"/>
    <property type="project" value="TreeGrafter"/>
</dbReference>
<evidence type="ECO:0000313" key="10">
    <source>
        <dbReference type="Proteomes" id="UP000295793"/>
    </source>
</evidence>
<name>A0A4V2UJ02_9GAMM</name>
<keyword evidence="5 8" id="KW-0093">Biotin biosynthesis</keyword>
<comment type="subcellular location">
    <subcellularLocation>
        <location evidence="8">Cytoplasm</location>
    </subcellularLocation>
</comment>
<dbReference type="NCBIfam" id="TIGR00347">
    <property type="entry name" value="bioD"/>
    <property type="match status" value="1"/>
</dbReference>
<accession>A0A4V2UJ02</accession>
<evidence type="ECO:0000256" key="7">
    <source>
        <dbReference type="ARBA" id="ARBA00022842"/>
    </source>
</evidence>
<dbReference type="GO" id="GO:0005524">
    <property type="term" value="F:ATP binding"/>
    <property type="evidence" value="ECO:0007669"/>
    <property type="project" value="UniProtKB-UniRule"/>
</dbReference>
<keyword evidence="2 8" id="KW-0436">Ligase</keyword>
<comment type="caution">
    <text evidence="9">The sequence shown here is derived from an EMBL/GenBank/DDBJ whole genome shotgun (WGS) entry which is preliminary data.</text>
</comment>
<protein>
    <recommendedName>
        <fullName evidence="8">ATP-dependent dethiobiotin synthetase BioD</fullName>
        <ecNumber evidence="8">6.3.3.3</ecNumber>
    </recommendedName>
    <alternativeName>
        <fullName evidence="8">DTB synthetase</fullName>
        <shortName evidence="8">DTBS</shortName>
    </alternativeName>
    <alternativeName>
        <fullName evidence="8">Dethiobiotin synthase</fullName>
    </alternativeName>
</protein>
<comment type="pathway">
    <text evidence="8">Cofactor biosynthesis; biotin biosynthesis; biotin from 7,8-diaminononanoate: step 1/2.</text>
</comment>
<dbReference type="GO" id="GO:0000287">
    <property type="term" value="F:magnesium ion binding"/>
    <property type="evidence" value="ECO:0007669"/>
    <property type="project" value="UniProtKB-UniRule"/>
</dbReference>
<dbReference type="Gene3D" id="3.40.50.300">
    <property type="entry name" value="P-loop containing nucleotide triphosphate hydrolases"/>
    <property type="match status" value="1"/>
</dbReference>
<dbReference type="Pfam" id="PF13500">
    <property type="entry name" value="AAA_26"/>
    <property type="match status" value="1"/>
</dbReference>
<dbReference type="PIRSF" id="PIRSF006755">
    <property type="entry name" value="DTB_synth"/>
    <property type="match status" value="1"/>
</dbReference>
<dbReference type="HAMAP" id="MF_00336">
    <property type="entry name" value="BioD"/>
    <property type="match status" value="1"/>
</dbReference>
<evidence type="ECO:0000256" key="8">
    <source>
        <dbReference type="HAMAP-Rule" id="MF_00336"/>
    </source>
</evidence>
<feature type="binding site" evidence="8">
    <location>
        <position position="17"/>
    </location>
    <ligand>
        <name>Mg(2+)</name>
        <dbReference type="ChEBI" id="CHEBI:18420"/>
    </ligand>
</feature>
<evidence type="ECO:0000256" key="1">
    <source>
        <dbReference type="ARBA" id="ARBA00022490"/>
    </source>
</evidence>
<keyword evidence="6 8" id="KW-0067">ATP-binding</keyword>
<dbReference type="FunFam" id="3.40.50.300:FF:000292">
    <property type="entry name" value="ATP-dependent dethiobiotin synthetase BioD"/>
    <property type="match status" value="1"/>
</dbReference>
<feature type="active site" evidence="8">
    <location>
        <position position="38"/>
    </location>
</feature>
<evidence type="ECO:0000313" key="9">
    <source>
        <dbReference type="EMBL" id="TCS38140.1"/>
    </source>
</evidence>
<evidence type="ECO:0000256" key="5">
    <source>
        <dbReference type="ARBA" id="ARBA00022756"/>
    </source>
</evidence>
<keyword evidence="1 8" id="KW-0963">Cytoplasm</keyword>
<dbReference type="CDD" id="cd03109">
    <property type="entry name" value="DTBS"/>
    <property type="match status" value="1"/>
</dbReference>
<feature type="binding site" evidence="8">
    <location>
        <position position="118"/>
    </location>
    <ligand>
        <name>Mg(2+)</name>
        <dbReference type="ChEBI" id="CHEBI:18420"/>
    </ligand>
</feature>
<dbReference type="RefSeq" id="WP_132703125.1">
    <property type="nucleotide sequence ID" value="NZ_SLZR01000017.1"/>
</dbReference>
<sequence length="226" mass="24662">MRKRYFIAGTDTDVGKTKVSEMLLTRAGQLGLSTLGLKPVAAGAEQIDDHWSNEDARALMAASSVKLDYAQVNPVLLKQPIAPHIAAHQEQKRLSVQTVSGYCRGTFMTTQADFVLVEGAGGWRVPLNFNETLADVAKDLQLDVILVVGMKLGCLNHALLTAEAIERDGLKLAGWIANCIDPEMAVRNENIQTLQRMLRAPLIGVLPYQNEGEDAPENWVNPAIFA</sequence>
<keyword evidence="10" id="KW-1185">Reference proteome</keyword>
<comment type="similarity">
    <text evidence="8">Belongs to the dethiobiotin synthetase family.</text>
</comment>
<reference evidence="9 10" key="1">
    <citation type="submission" date="2019-03" db="EMBL/GenBank/DDBJ databases">
        <title>Genomic Encyclopedia of Archaeal and Bacterial Type Strains, Phase II (KMG-II): from individual species to whole genera.</title>
        <authorList>
            <person name="Goeker M."/>
        </authorList>
    </citation>
    <scope>NUCLEOTIDE SEQUENCE [LARGE SCALE GENOMIC DNA]</scope>
    <source>
        <strain evidence="9 10">DSM 15388</strain>
    </source>
</reference>